<dbReference type="PANTHER" id="PTHR43135">
    <property type="entry name" value="ALPHA-D-RIBOSE 1-METHYLPHOSPHONATE 5-TRIPHOSPHATE DIPHOSPHATASE"/>
    <property type="match status" value="1"/>
</dbReference>
<proteinExistence type="predicted"/>
<protein>
    <recommendedName>
        <fullName evidence="1">Amidohydrolase-related domain-containing protein</fullName>
    </recommendedName>
</protein>
<evidence type="ECO:0000313" key="2">
    <source>
        <dbReference type="EMBL" id="EEU35538.1"/>
    </source>
</evidence>
<organism evidence="2 3">
    <name type="scientific">Fusarium vanettenii (strain ATCC MYA-4622 / CBS 123669 / FGSC 9596 / NRRL 45880 / 77-13-4)</name>
    <name type="common">Fusarium solani subsp. pisi</name>
    <dbReference type="NCBI Taxonomy" id="660122"/>
    <lineage>
        <taxon>Eukaryota</taxon>
        <taxon>Fungi</taxon>
        <taxon>Dikarya</taxon>
        <taxon>Ascomycota</taxon>
        <taxon>Pezizomycotina</taxon>
        <taxon>Sordariomycetes</taxon>
        <taxon>Hypocreomycetidae</taxon>
        <taxon>Hypocreales</taxon>
        <taxon>Nectriaceae</taxon>
        <taxon>Fusarium</taxon>
        <taxon>Fusarium solani species complex</taxon>
        <taxon>Fusarium vanettenii</taxon>
    </lineage>
</organism>
<dbReference type="Proteomes" id="UP000005206">
    <property type="component" value="Chromosome 16"/>
</dbReference>
<dbReference type="SUPFAM" id="SSF51556">
    <property type="entry name" value="Metallo-dependent hydrolases"/>
    <property type="match status" value="1"/>
</dbReference>
<dbReference type="KEGG" id="nhe:NECHADRAFT_88771"/>
<dbReference type="InParanoid" id="C7ZKD2"/>
<dbReference type="InterPro" id="IPR011059">
    <property type="entry name" value="Metal-dep_hydrolase_composite"/>
</dbReference>
<keyword evidence="3" id="KW-1185">Reference proteome</keyword>
<dbReference type="RefSeq" id="XP_003041251.1">
    <property type="nucleotide sequence ID" value="XM_003041205.1"/>
</dbReference>
<dbReference type="GeneID" id="9675855"/>
<dbReference type="Gene3D" id="3.20.20.140">
    <property type="entry name" value="Metal-dependent hydrolases"/>
    <property type="match status" value="1"/>
</dbReference>
<dbReference type="OrthoDB" id="194468at2759"/>
<accession>C7ZKD2</accession>
<evidence type="ECO:0000313" key="3">
    <source>
        <dbReference type="Proteomes" id="UP000005206"/>
    </source>
</evidence>
<reference evidence="2 3" key="1">
    <citation type="journal article" date="2009" name="PLoS Genet.">
        <title>The genome of Nectria haematococca: contribution of supernumerary chromosomes to gene expansion.</title>
        <authorList>
            <person name="Coleman J.J."/>
            <person name="Rounsley S.D."/>
            <person name="Rodriguez-Carres M."/>
            <person name="Kuo A."/>
            <person name="Wasmann C.C."/>
            <person name="Grimwood J."/>
            <person name="Schmutz J."/>
            <person name="Taga M."/>
            <person name="White G.J."/>
            <person name="Zhou S."/>
            <person name="Schwartz D.C."/>
            <person name="Freitag M."/>
            <person name="Ma L.J."/>
            <person name="Danchin E.G."/>
            <person name="Henrissat B."/>
            <person name="Coutinho P.M."/>
            <person name="Nelson D.R."/>
            <person name="Straney D."/>
            <person name="Napoli C.A."/>
            <person name="Barker B.M."/>
            <person name="Gribskov M."/>
            <person name="Rep M."/>
            <person name="Kroken S."/>
            <person name="Molnar I."/>
            <person name="Rensing C."/>
            <person name="Kennell J.C."/>
            <person name="Zamora J."/>
            <person name="Farman M.L."/>
            <person name="Selker E.U."/>
            <person name="Salamov A."/>
            <person name="Shapiro H."/>
            <person name="Pangilinan J."/>
            <person name="Lindquist E."/>
            <person name="Lamers C."/>
            <person name="Grigoriev I.V."/>
            <person name="Geiser D.M."/>
            <person name="Covert S.F."/>
            <person name="Temporini E."/>
            <person name="Vanetten H.D."/>
        </authorList>
    </citation>
    <scope>NUCLEOTIDE SEQUENCE [LARGE SCALE GENOMIC DNA]</scope>
    <source>
        <strain evidence="3">ATCC MYA-4622 / CBS 123669 / FGSC 9596 / NRRL 45880 / 77-13-4</strain>
    </source>
</reference>
<name>C7ZKD2_FUSV7</name>
<dbReference type="EMBL" id="GG698938">
    <property type="protein sequence ID" value="EEU35538.1"/>
    <property type="molecule type" value="Genomic_DNA"/>
</dbReference>
<dbReference type="Gene3D" id="2.30.40.10">
    <property type="entry name" value="Urease, subunit C, domain 1"/>
    <property type="match status" value="1"/>
</dbReference>
<dbReference type="SUPFAM" id="SSF51338">
    <property type="entry name" value="Composite domain of metallo-dependent hydrolases"/>
    <property type="match status" value="1"/>
</dbReference>
<sequence length="252" mass="27251">MTAQAIRAARVLPSSSSQLIQDGVVLIQDGRIKLVGNWATLEKELEGVHVRDLGDVTLMPGLFDCHVGHAFAVSPRFTHSQWYVSTTDEELIPLMTVNASRLLDAGVTTARDLGSRGMTAILLRDKIKKGEVIGPRLQCANAPLTVEKGHAHAMGGVCRGVEGARAEVRKRYAEGADLIKVMATGGFMTAGSHPSKACFSQEEMTAIADEARRLGMPVTTHATGTEGIERAADARFRSIEHCLDHGEWKRNI</sequence>
<evidence type="ECO:0000259" key="1">
    <source>
        <dbReference type="Pfam" id="PF01979"/>
    </source>
</evidence>
<feature type="domain" description="Amidohydrolase-related" evidence="1">
    <location>
        <begin position="57"/>
        <end position="241"/>
    </location>
</feature>
<dbReference type="InterPro" id="IPR006680">
    <property type="entry name" value="Amidohydro-rel"/>
</dbReference>
<dbReference type="GO" id="GO:0016810">
    <property type="term" value="F:hydrolase activity, acting on carbon-nitrogen (but not peptide) bonds"/>
    <property type="evidence" value="ECO:0007669"/>
    <property type="project" value="InterPro"/>
</dbReference>
<dbReference type="Pfam" id="PF01979">
    <property type="entry name" value="Amidohydro_1"/>
    <property type="match status" value="1"/>
</dbReference>
<dbReference type="PANTHER" id="PTHR43135:SF3">
    <property type="entry name" value="ALPHA-D-RIBOSE 1-METHYLPHOSPHONATE 5-TRIPHOSPHATE DIPHOSPHATASE"/>
    <property type="match status" value="1"/>
</dbReference>
<dbReference type="InterPro" id="IPR051781">
    <property type="entry name" value="Metallo-dep_Hydrolase"/>
</dbReference>
<gene>
    <name evidence="2" type="ORF">NECHADRAFT_88771</name>
</gene>
<dbReference type="HOGENOM" id="CLU_1103042_0_0_1"/>
<dbReference type="VEuPathDB" id="FungiDB:NECHADRAFT_88771"/>
<dbReference type="AlphaFoldDB" id="C7ZKD2"/>
<dbReference type="InterPro" id="IPR032466">
    <property type="entry name" value="Metal_Hydrolase"/>
</dbReference>